<sequence length="263" mass="28124">MSLARRHRDRILAAQSAASAPDGGAGHVPAADLPPAAGATNAMAADRAAAEIALRLTHDLRRLKEIKSIDKKVEAKRLMLPEYISWVKGLFEADKGVGTGTAAEVAPTVMVWLIDIGEFDDALDLGEFLLRHDVAMPSRYNRDVATVLVEEIADAAIKVQNAGETFPLAILFRVDGLTDTADMHDEARAKLMKAMGVELLRHAEDVEAQEAPTALNHALTALREAQRLNDRVGVKDRIKRAEKLLAACAAAAPATEQGGDSAA</sequence>
<name>A0A562KCN4_SPHWJ</name>
<dbReference type="AlphaFoldDB" id="A0A562KCN4"/>
<protein>
    <submittedName>
        <fullName evidence="1">Small terminase subunit</fullName>
    </submittedName>
</protein>
<organism evidence="1 2">
    <name type="scientific">Sphingobium wenxiniae (strain DSM 21828 / CGMCC 1.7748 / JZ-1)</name>
    <dbReference type="NCBI Taxonomy" id="595605"/>
    <lineage>
        <taxon>Bacteria</taxon>
        <taxon>Pseudomonadati</taxon>
        <taxon>Pseudomonadota</taxon>
        <taxon>Alphaproteobacteria</taxon>
        <taxon>Sphingomonadales</taxon>
        <taxon>Sphingomonadaceae</taxon>
        <taxon>Sphingobium</taxon>
    </lineage>
</organism>
<dbReference type="EMBL" id="VLKK01000007">
    <property type="protein sequence ID" value="TWH93189.1"/>
    <property type="molecule type" value="Genomic_DNA"/>
</dbReference>
<comment type="caution">
    <text evidence="1">The sequence shown here is derived from an EMBL/GenBank/DDBJ whole genome shotgun (WGS) entry which is preliminary data.</text>
</comment>
<dbReference type="RefSeq" id="WP_145073310.1">
    <property type="nucleotide sequence ID" value="NZ_JACIIY010000006.1"/>
</dbReference>
<proteinExistence type="predicted"/>
<gene>
    <name evidence="1" type="ORF">IQ35_02096</name>
</gene>
<dbReference type="GO" id="GO:0004519">
    <property type="term" value="F:endonuclease activity"/>
    <property type="evidence" value="ECO:0007669"/>
    <property type="project" value="InterPro"/>
</dbReference>
<evidence type="ECO:0000313" key="2">
    <source>
        <dbReference type="Proteomes" id="UP000316624"/>
    </source>
</evidence>
<reference evidence="1 2" key="1">
    <citation type="journal article" date="2015" name="Stand. Genomic Sci.">
        <title>Genomic Encyclopedia of Bacterial and Archaeal Type Strains, Phase III: the genomes of soil and plant-associated and newly described type strains.</title>
        <authorList>
            <person name="Whitman W.B."/>
            <person name="Woyke T."/>
            <person name="Klenk H.P."/>
            <person name="Zhou Y."/>
            <person name="Lilburn T.G."/>
            <person name="Beck B.J."/>
            <person name="De Vos P."/>
            <person name="Vandamme P."/>
            <person name="Eisen J.A."/>
            <person name="Garrity G."/>
            <person name="Hugenholtz P."/>
            <person name="Kyrpides N.C."/>
        </authorList>
    </citation>
    <scope>NUCLEOTIDE SEQUENCE [LARGE SCALE GENOMIC DNA]</scope>
    <source>
        <strain evidence="1 2">CGMCC 1.7748</strain>
    </source>
</reference>
<evidence type="ECO:0000313" key="1">
    <source>
        <dbReference type="EMBL" id="TWH93189.1"/>
    </source>
</evidence>
<keyword evidence="2" id="KW-1185">Reference proteome</keyword>
<accession>A0A562KCN4</accession>
<dbReference type="GO" id="GO:0003677">
    <property type="term" value="F:DNA binding"/>
    <property type="evidence" value="ECO:0007669"/>
    <property type="project" value="InterPro"/>
</dbReference>
<dbReference type="InterPro" id="IPR010270">
    <property type="entry name" value="Phage_P2_GpM"/>
</dbReference>
<dbReference type="Pfam" id="PF05944">
    <property type="entry name" value="Phage_term_smal"/>
    <property type="match status" value="1"/>
</dbReference>
<dbReference type="Proteomes" id="UP000316624">
    <property type="component" value="Unassembled WGS sequence"/>
</dbReference>